<feature type="transmembrane region" description="Helical" evidence="1">
    <location>
        <begin position="12"/>
        <end position="30"/>
    </location>
</feature>
<reference evidence="3" key="1">
    <citation type="submission" date="2024-02" db="UniProtKB">
        <authorList>
            <consortium name="WormBaseParasite"/>
        </authorList>
    </citation>
    <scope>IDENTIFICATION</scope>
</reference>
<evidence type="ECO:0000313" key="2">
    <source>
        <dbReference type="Proteomes" id="UP000887575"/>
    </source>
</evidence>
<accession>A0AAF3EGN5</accession>
<protein>
    <submittedName>
        <fullName evidence="3">Uncharacterized protein</fullName>
    </submittedName>
</protein>
<proteinExistence type="predicted"/>
<organism evidence="2 3">
    <name type="scientific">Mesorhabditis belari</name>
    <dbReference type="NCBI Taxonomy" id="2138241"/>
    <lineage>
        <taxon>Eukaryota</taxon>
        <taxon>Metazoa</taxon>
        <taxon>Ecdysozoa</taxon>
        <taxon>Nematoda</taxon>
        <taxon>Chromadorea</taxon>
        <taxon>Rhabditida</taxon>
        <taxon>Rhabditina</taxon>
        <taxon>Rhabditomorpha</taxon>
        <taxon>Rhabditoidea</taxon>
        <taxon>Rhabditidae</taxon>
        <taxon>Mesorhabditinae</taxon>
        <taxon>Mesorhabditis</taxon>
    </lineage>
</organism>
<keyword evidence="2" id="KW-1185">Reference proteome</keyword>
<keyword evidence="1" id="KW-1133">Transmembrane helix</keyword>
<feature type="transmembrane region" description="Helical" evidence="1">
    <location>
        <begin position="73"/>
        <end position="96"/>
    </location>
</feature>
<dbReference type="AlphaFoldDB" id="A0AAF3EGN5"/>
<evidence type="ECO:0000256" key="1">
    <source>
        <dbReference type="SAM" id="Phobius"/>
    </source>
</evidence>
<dbReference type="Proteomes" id="UP000887575">
    <property type="component" value="Unassembled WGS sequence"/>
</dbReference>
<name>A0AAF3EGN5_9BILA</name>
<keyword evidence="1" id="KW-0812">Transmembrane</keyword>
<sequence>MVIKRWRDGFLMLLIAVALHATYGLLLFAYQSNQWMVANRTIIGDDHAQQIGIGIYFGTVVVKSHRKVSSAELALMTQMLVNTTLTLGNTIFMYFIGNLMLFCLDNNAVQLFSQLIDFNTFFFFNLISSSVTAECFRRGIKKSRNNLQVSQTPTLTRSATKKATPTL</sequence>
<dbReference type="WBParaSite" id="MBELARI_LOCUS13153">
    <property type="protein sequence ID" value="MBELARI_LOCUS13153"/>
    <property type="gene ID" value="MBELARI_LOCUS13153"/>
</dbReference>
<evidence type="ECO:0000313" key="3">
    <source>
        <dbReference type="WBParaSite" id="MBELARI_LOCUS13153"/>
    </source>
</evidence>
<keyword evidence="1" id="KW-0472">Membrane</keyword>